<reference evidence="1" key="1">
    <citation type="submission" date="2017-04" db="EMBL/GenBank/DDBJ databases">
        <authorList>
            <person name="Varghese N."/>
            <person name="Submissions S."/>
        </authorList>
    </citation>
    <scope>NUCLEOTIDE SEQUENCE</scope>
    <source>
        <strain evidence="1">WTE2008</strain>
    </source>
</reference>
<accession>A0AC61PPK1</accession>
<protein>
    <submittedName>
        <fullName evidence="1">Zinc-ribbon domain-containing protein</fullName>
    </submittedName>
</protein>
<keyword evidence="2" id="KW-1185">Reference proteome</keyword>
<evidence type="ECO:0000313" key="1">
    <source>
        <dbReference type="EMBL" id="SMC83433.1"/>
    </source>
</evidence>
<sequence length="231" mass="27209">MSIICGQCGKTIEGEDMAFCPYCGTKLEIKSTTEPQNEEAEQWIRKARAVTSYPERKKILQKGLDACPGNREIEWEMLFVGEEEKTRGRVFDFSVIKCWALEFYRKPKDFSREKKDKMRSCLFDAPELKRCLNRFDNPEEKQNEYLQRLCREYVELFLEGNNQVMGNIFGFQLERNKEKKLAVPVAEMIGRIQEDENLLPEQREQLWKALYQGYAARTGGKTEYLDERLNQ</sequence>
<gene>
    <name evidence="1" type="ORF">SAMN06297397_2825</name>
</gene>
<dbReference type="Proteomes" id="UP000192328">
    <property type="component" value="Unassembled WGS sequence"/>
</dbReference>
<dbReference type="EMBL" id="FWXZ01000007">
    <property type="protein sequence ID" value="SMC83433.1"/>
    <property type="molecule type" value="Genomic_DNA"/>
</dbReference>
<name>A0AC61PPK1_9FIRM</name>
<evidence type="ECO:0000313" key="2">
    <source>
        <dbReference type="Proteomes" id="UP000192328"/>
    </source>
</evidence>
<organism evidence="1 2">
    <name type="scientific">Aristaeella lactis</name>
    <dbReference type="NCBI Taxonomy" id="3046383"/>
    <lineage>
        <taxon>Bacteria</taxon>
        <taxon>Bacillati</taxon>
        <taxon>Bacillota</taxon>
        <taxon>Clostridia</taxon>
        <taxon>Eubacteriales</taxon>
        <taxon>Aristaeellaceae</taxon>
        <taxon>Aristaeella</taxon>
    </lineage>
</organism>
<comment type="caution">
    <text evidence="1">The sequence shown here is derived from an EMBL/GenBank/DDBJ whole genome shotgun (WGS) entry which is preliminary data.</text>
</comment>
<proteinExistence type="predicted"/>